<comment type="caution">
    <text evidence="1">The sequence shown here is derived from an EMBL/GenBank/DDBJ whole genome shotgun (WGS) entry which is preliminary data.</text>
</comment>
<accession>A0ACB9G4Q8</accession>
<reference evidence="1 2" key="2">
    <citation type="journal article" date="2022" name="Mol. Ecol. Resour.">
        <title>The genomes of chicory, endive, great burdock and yacon provide insights into Asteraceae paleo-polyploidization history and plant inulin production.</title>
        <authorList>
            <person name="Fan W."/>
            <person name="Wang S."/>
            <person name="Wang H."/>
            <person name="Wang A."/>
            <person name="Jiang F."/>
            <person name="Liu H."/>
            <person name="Zhao H."/>
            <person name="Xu D."/>
            <person name="Zhang Y."/>
        </authorList>
    </citation>
    <scope>NUCLEOTIDE SEQUENCE [LARGE SCALE GENOMIC DNA]</scope>
    <source>
        <strain evidence="2">cv. Punajuju</strain>
        <tissue evidence="1">Leaves</tissue>
    </source>
</reference>
<name>A0ACB9G4Q8_CICIN</name>
<reference evidence="2" key="1">
    <citation type="journal article" date="2022" name="Mol. Ecol. Resour.">
        <title>The genomes of chicory, endive, great burdock and yacon provide insights into Asteraceae palaeo-polyploidization history and plant inulin production.</title>
        <authorList>
            <person name="Fan W."/>
            <person name="Wang S."/>
            <person name="Wang H."/>
            <person name="Wang A."/>
            <person name="Jiang F."/>
            <person name="Liu H."/>
            <person name="Zhao H."/>
            <person name="Xu D."/>
            <person name="Zhang Y."/>
        </authorList>
    </citation>
    <scope>NUCLEOTIDE SEQUENCE [LARGE SCALE GENOMIC DNA]</scope>
    <source>
        <strain evidence="2">cv. Punajuju</strain>
    </source>
</reference>
<evidence type="ECO:0000313" key="1">
    <source>
        <dbReference type="EMBL" id="KAI3778055.1"/>
    </source>
</evidence>
<protein>
    <submittedName>
        <fullName evidence="1">Uncharacterized protein</fullName>
    </submittedName>
</protein>
<proteinExistence type="predicted"/>
<gene>
    <name evidence="1" type="ORF">L2E82_07046</name>
</gene>
<dbReference type="Proteomes" id="UP001055811">
    <property type="component" value="Linkage Group LG02"/>
</dbReference>
<evidence type="ECO:0000313" key="2">
    <source>
        <dbReference type="Proteomes" id="UP001055811"/>
    </source>
</evidence>
<keyword evidence="2" id="KW-1185">Reference proteome</keyword>
<organism evidence="1 2">
    <name type="scientific">Cichorium intybus</name>
    <name type="common">Chicory</name>
    <dbReference type="NCBI Taxonomy" id="13427"/>
    <lineage>
        <taxon>Eukaryota</taxon>
        <taxon>Viridiplantae</taxon>
        <taxon>Streptophyta</taxon>
        <taxon>Embryophyta</taxon>
        <taxon>Tracheophyta</taxon>
        <taxon>Spermatophyta</taxon>
        <taxon>Magnoliopsida</taxon>
        <taxon>eudicotyledons</taxon>
        <taxon>Gunneridae</taxon>
        <taxon>Pentapetalae</taxon>
        <taxon>asterids</taxon>
        <taxon>campanulids</taxon>
        <taxon>Asterales</taxon>
        <taxon>Asteraceae</taxon>
        <taxon>Cichorioideae</taxon>
        <taxon>Cichorieae</taxon>
        <taxon>Cichoriinae</taxon>
        <taxon>Cichorium</taxon>
    </lineage>
</organism>
<dbReference type="EMBL" id="CM042010">
    <property type="protein sequence ID" value="KAI3778055.1"/>
    <property type="molecule type" value="Genomic_DNA"/>
</dbReference>
<sequence>MNLPSCGALTLIRPVLPTEARSRLLFSISPISVDLLRLRATAGTAGAAATASACPLRRQFSLPPALPPFPSLCCGLL</sequence>